<dbReference type="Proteomes" id="UP000014071">
    <property type="component" value="Unassembled WGS sequence"/>
</dbReference>
<accession>R9PAW2</accession>
<name>R9PAW2_PSEHS</name>
<organism evidence="2 3">
    <name type="scientific">Pseudozyma hubeiensis (strain SY62)</name>
    <name type="common">Yeast</name>
    <dbReference type="NCBI Taxonomy" id="1305764"/>
    <lineage>
        <taxon>Eukaryota</taxon>
        <taxon>Fungi</taxon>
        <taxon>Dikarya</taxon>
        <taxon>Basidiomycota</taxon>
        <taxon>Ustilaginomycotina</taxon>
        <taxon>Ustilaginomycetes</taxon>
        <taxon>Ustilaginales</taxon>
        <taxon>Ustilaginaceae</taxon>
        <taxon>Pseudozyma</taxon>
    </lineage>
</organism>
<evidence type="ECO:0000256" key="1">
    <source>
        <dbReference type="SAM" id="MobiDB-lite"/>
    </source>
</evidence>
<proteinExistence type="predicted"/>
<keyword evidence="3" id="KW-1185">Reference proteome</keyword>
<dbReference type="GeneID" id="24111409"/>
<protein>
    <submittedName>
        <fullName evidence="2">Uncharacterized protein</fullName>
    </submittedName>
</protein>
<gene>
    <name evidence="2" type="ORF">PHSY_006137</name>
</gene>
<dbReference type="AlphaFoldDB" id="R9PAW2"/>
<reference evidence="3" key="1">
    <citation type="journal article" date="2013" name="Genome Announc.">
        <title>Draft genome sequence of the basidiomycetous yeast-like fungus Pseudozyma hubeiensis SY62, which produces an abundant amount of the biosurfactant mannosylerythritol lipids.</title>
        <authorList>
            <person name="Konishi M."/>
            <person name="Hatada Y."/>
            <person name="Horiuchi J."/>
        </authorList>
    </citation>
    <scope>NUCLEOTIDE SEQUENCE [LARGE SCALE GENOMIC DNA]</scope>
    <source>
        <strain evidence="3">SY62</strain>
    </source>
</reference>
<sequence length="92" mass="10568">MPLPRLSKAHQRSLGLQTSLRKRCSQSEMESRSKLEALGRELRAESCGECGSEARLPVCLRSRADWHSTSFRRHPSCFYLRPTNSPPRRQIT</sequence>
<dbReference type="RefSeq" id="XP_012192130.1">
    <property type="nucleotide sequence ID" value="XM_012336740.1"/>
</dbReference>
<evidence type="ECO:0000313" key="2">
    <source>
        <dbReference type="EMBL" id="GAC98543.1"/>
    </source>
</evidence>
<evidence type="ECO:0000313" key="3">
    <source>
        <dbReference type="Proteomes" id="UP000014071"/>
    </source>
</evidence>
<dbReference type="HOGENOM" id="CLU_2414259_0_0_1"/>
<feature type="region of interest" description="Disordered" evidence="1">
    <location>
        <begin position="1"/>
        <end position="28"/>
    </location>
</feature>
<dbReference type="EMBL" id="DF238821">
    <property type="protein sequence ID" value="GAC98543.1"/>
    <property type="molecule type" value="Genomic_DNA"/>
</dbReference>